<feature type="transmembrane region" description="Helical" evidence="1">
    <location>
        <begin position="45"/>
        <end position="67"/>
    </location>
</feature>
<gene>
    <name evidence="2" type="ORF">HNY73_014294</name>
</gene>
<keyword evidence="2" id="KW-0378">Hydrolase</keyword>
<keyword evidence="1" id="KW-1133">Transmembrane helix</keyword>
<comment type="caution">
    <text evidence="2">The sequence shown here is derived from an EMBL/GenBank/DDBJ whole genome shotgun (WGS) entry which is preliminary data.</text>
</comment>
<reference evidence="2" key="2">
    <citation type="submission" date="2020-06" db="EMBL/GenBank/DDBJ databases">
        <authorList>
            <person name="Sheffer M."/>
        </authorList>
    </citation>
    <scope>NUCLEOTIDE SEQUENCE</scope>
</reference>
<dbReference type="AlphaFoldDB" id="A0A8T0ETT6"/>
<evidence type="ECO:0000313" key="3">
    <source>
        <dbReference type="Proteomes" id="UP000807504"/>
    </source>
</evidence>
<name>A0A8T0ETT6_ARGBR</name>
<dbReference type="GO" id="GO:0016787">
    <property type="term" value="F:hydrolase activity"/>
    <property type="evidence" value="ECO:0007669"/>
    <property type="project" value="UniProtKB-KW"/>
</dbReference>
<dbReference type="EMBL" id="JABXBU010002072">
    <property type="protein sequence ID" value="KAF8777429.1"/>
    <property type="molecule type" value="Genomic_DNA"/>
</dbReference>
<reference evidence="2" key="1">
    <citation type="journal article" date="2020" name="bioRxiv">
        <title>Chromosome-level reference genome of the European wasp spider Argiope bruennichi: a resource for studies on range expansion and evolutionary adaptation.</title>
        <authorList>
            <person name="Sheffer M.M."/>
            <person name="Hoppe A."/>
            <person name="Krehenwinkel H."/>
            <person name="Uhl G."/>
            <person name="Kuss A.W."/>
            <person name="Jensen L."/>
            <person name="Jensen C."/>
            <person name="Gillespie R.G."/>
            <person name="Hoff K.J."/>
            <person name="Prost S."/>
        </authorList>
    </citation>
    <scope>NUCLEOTIDE SEQUENCE</scope>
</reference>
<dbReference type="InterPro" id="IPR036928">
    <property type="entry name" value="AS_sf"/>
</dbReference>
<accession>A0A8T0ETT6</accession>
<dbReference type="PANTHER" id="PTHR43372">
    <property type="entry name" value="FATTY-ACID AMIDE HYDROLASE"/>
    <property type="match status" value="1"/>
</dbReference>
<evidence type="ECO:0000256" key="1">
    <source>
        <dbReference type="SAM" id="Phobius"/>
    </source>
</evidence>
<dbReference type="Proteomes" id="UP000807504">
    <property type="component" value="Unassembled WGS sequence"/>
</dbReference>
<keyword evidence="3" id="KW-1185">Reference proteome</keyword>
<dbReference type="GO" id="GO:0012505">
    <property type="term" value="C:endomembrane system"/>
    <property type="evidence" value="ECO:0007669"/>
    <property type="project" value="TreeGrafter"/>
</dbReference>
<proteinExistence type="predicted"/>
<sequence>MPSLLDANRCVANRLLLSAKDKNVADVLTCGRGLNFDVKLDFVKYFFGMSTLSLMPLIVFNFGYLPFWNRKDLVPYFDSMVQKWITELESHLDDDTVLLMPTFPVTAPYKSTILCLFPSVFYNAIFNITGLPSTQCPIGFDEQGLPYGIQIAGCKNNDALTIACAVELEKAFGGWKSPGTV</sequence>
<keyword evidence="1" id="KW-0812">Transmembrane</keyword>
<keyword evidence="1" id="KW-0472">Membrane</keyword>
<protein>
    <submittedName>
        <fullName evidence="2">Fatty-acid amide hydrolase 2-A like protein</fullName>
    </submittedName>
</protein>
<dbReference type="Gene3D" id="3.90.1300.10">
    <property type="entry name" value="Amidase signature (AS) domain"/>
    <property type="match status" value="1"/>
</dbReference>
<dbReference type="InterPro" id="IPR052739">
    <property type="entry name" value="FAAH2"/>
</dbReference>
<evidence type="ECO:0000313" key="2">
    <source>
        <dbReference type="EMBL" id="KAF8777429.1"/>
    </source>
</evidence>
<organism evidence="2 3">
    <name type="scientific">Argiope bruennichi</name>
    <name type="common">Wasp spider</name>
    <name type="synonym">Aranea bruennichi</name>
    <dbReference type="NCBI Taxonomy" id="94029"/>
    <lineage>
        <taxon>Eukaryota</taxon>
        <taxon>Metazoa</taxon>
        <taxon>Ecdysozoa</taxon>
        <taxon>Arthropoda</taxon>
        <taxon>Chelicerata</taxon>
        <taxon>Arachnida</taxon>
        <taxon>Araneae</taxon>
        <taxon>Araneomorphae</taxon>
        <taxon>Entelegynae</taxon>
        <taxon>Araneoidea</taxon>
        <taxon>Araneidae</taxon>
        <taxon>Argiope</taxon>
    </lineage>
</organism>
<dbReference type="PANTHER" id="PTHR43372:SF4">
    <property type="entry name" value="FATTY-ACID AMIDE HYDROLASE 2"/>
    <property type="match status" value="1"/>
</dbReference>
<dbReference type="SUPFAM" id="SSF75304">
    <property type="entry name" value="Amidase signature (AS) enzymes"/>
    <property type="match status" value="1"/>
</dbReference>